<dbReference type="RefSeq" id="WP_379836072.1">
    <property type="nucleotide sequence ID" value="NZ_JBHRYQ010000001.1"/>
</dbReference>
<sequence>MKLGSDIDVKVFSGRISKLEKEAFEMKLIENPSDIDMLLQKADSEDLPFVYNLFWVLKGVSEESPKLLEIHVNSILKVMSLFKKNDGIQRNGTAILSNIIIPEEYMSQCYKLCFGKLINSSRSIAERVFSMTTCFNIAINYPELLEELKLVLSEILEKEGHLSAGIRSRAKSVLVKVNRHLHK</sequence>
<dbReference type="SUPFAM" id="SSF48371">
    <property type="entry name" value="ARM repeat"/>
    <property type="match status" value="1"/>
</dbReference>
<dbReference type="InterPro" id="IPR016024">
    <property type="entry name" value="ARM-type_fold"/>
</dbReference>
<comment type="caution">
    <text evidence="1">The sequence shown here is derived from an EMBL/GenBank/DDBJ whole genome shotgun (WGS) entry which is preliminary data.</text>
</comment>
<organism evidence="1 2">
    <name type="scientific">Lacihabitans lacunae</name>
    <dbReference type="NCBI Taxonomy" id="1028214"/>
    <lineage>
        <taxon>Bacteria</taxon>
        <taxon>Pseudomonadati</taxon>
        <taxon>Bacteroidota</taxon>
        <taxon>Cytophagia</taxon>
        <taxon>Cytophagales</taxon>
        <taxon>Leadbetterellaceae</taxon>
        <taxon>Lacihabitans</taxon>
    </lineage>
</organism>
<gene>
    <name evidence="1" type="ORF">ACFOOI_05885</name>
</gene>
<protein>
    <submittedName>
        <fullName evidence="1">Uncharacterized protein</fullName>
    </submittedName>
</protein>
<dbReference type="EMBL" id="JBHRYQ010000001">
    <property type="protein sequence ID" value="MFC3810175.1"/>
    <property type="molecule type" value="Genomic_DNA"/>
</dbReference>
<evidence type="ECO:0000313" key="1">
    <source>
        <dbReference type="EMBL" id="MFC3810175.1"/>
    </source>
</evidence>
<evidence type="ECO:0000313" key="2">
    <source>
        <dbReference type="Proteomes" id="UP001595616"/>
    </source>
</evidence>
<reference evidence="2" key="1">
    <citation type="journal article" date="2019" name="Int. J. Syst. Evol. Microbiol.">
        <title>The Global Catalogue of Microorganisms (GCM) 10K type strain sequencing project: providing services to taxonomists for standard genome sequencing and annotation.</title>
        <authorList>
            <consortium name="The Broad Institute Genomics Platform"/>
            <consortium name="The Broad Institute Genome Sequencing Center for Infectious Disease"/>
            <person name="Wu L."/>
            <person name="Ma J."/>
        </authorList>
    </citation>
    <scope>NUCLEOTIDE SEQUENCE [LARGE SCALE GENOMIC DNA]</scope>
    <source>
        <strain evidence="2">CECT 7956</strain>
    </source>
</reference>
<accession>A0ABV7YV11</accession>
<keyword evidence="2" id="KW-1185">Reference proteome</keyword>
<dbReference type="Proteomes" id="UP001595616">
    <property type="component" value="Unassembled WGS sequence"/>
</dbReference>
<name>A0ABV7YV11_9BACT</name>
<proteinExistence type="predicted"/>